<proteinExistence type="predicted"/>
<accession>A0A1I2S7B0</accession>
<evidence type="ECO:0000313" key="2">
    <source>
        <dbReference type="Proteomes" id="UP000199642"/>
    </source>
</evidence>
<gene>
    <name evidence="1" type="ORF">SAMN04487988_104119</name>
</gene>
<dbReference type="InterPro" id="IPR025316">
    <property type="entry name" value="DUF4221"/>
</dbReference>
<dbReference type="EMBL" id="FOPC01000004">
    <property type="protein sequence ID" value="SFG47609.1"/>
    <property type="molecule type" value="Genomic_DNA"/>
</dbReference>
<organism evidence="1 2">
    <name type="scientific">Algoriphagus hitonicola</name>
    <dbReference type="NCBI Taxonomy" id="435880"/>
    <lineage>
        <taxon>Bacteria</taxon>
        <taxon>Pseudomonadati</taxon>
        <taxon>Bacteroidota</taxon>
        <taxon>Cytophagia</taxon>
        <taxon>Cytophagales</taxon>
        <taxon>Cyclobacteriaceae</taxon>
        <taxon>Algoriphagus</taxon>
    </lineage>
</organism>
<protein>
    <recommendedName>
        <fullName evidence="3">TolB-like 6-blade propeller-like</fullName>
    </recommendedName>
</protein>
<dbReference type="RefSeq" id="WP_092790167.1">
    <property type="nucleotide sequence ID" value="NZ_FOPC01000004.1"/>
</dbReference>
<keyword evidence="2" id="KW-1185">Reference proteome</keyword>
<dbReference type="Proteomes" id="UP000199642">
    <property type="component" value="Unassembled WGS sequence"/>
</dbReference>
<dbReference type="STRING" id="435880.SAMN04487988_104119"/>
<dbReference type="PROSITE" id="PS51257">
    <property type="entry name" value="PROKAR_LIPOPROTEIN"/>
    <property type="match status" value="1"/>
</dbReference>
<reference evidence="2" key="1">
    <citation type="submission" date="2016-10" db="EMBL/GenBank/DDBJ databases">
        <authorList>
            <person name="Varghese N."/>
            <person name="Submissions S."/>
        </authorList>
    </citation>
    <scope>NUCLEOTIDE SEQUENCE [LARGE SCALE GENOMIC DNA]</scope>
    <source>
        <strain evidence="2">DSM 19315</strain>
    </source>
</reference>
<evidence type="ECO:0008006" key="3">
    <source>
        <dbReference type="Google" id="ProtNLM"/>
    </source>
</evidence>
<name>A0A1I2S7B0_9BACT</name>
<sequence length="390" mass="45898">MKPTGFFFLFLCFLFLSIGCNQKSKQTEIKLISKGIFEIPIDEQTSKSWSFIETYEDKNGEYLVFHDFLKTEPRFIHFVNIRDTTQSFNIPLAINGPNGIGHLDGFYVRNLDSIFVLNRYAYQLNLVDSSGKVKDTYRLRADDSNEPALDSTLPFPWTFAPIIDLGEMLLIPSYPDAHPFKQGYKQKNLAIALDPKSKEFEYKLGFSDKYFSSGFWGVFLETPSYTVNYRDSVIIQSFPIDDRVFVFDFDLNLINSPSLFKNYYSDKFHSLPDLNMERDVFYPNTYSNPSNKAIIYDPYRQLYYRTYQEAYSQEAIDEMLYSSHRSLKEQEQPRKIIQVMDSDFNELGVVFLEKEKYWIDDIQVVRDGLLIWIDTDDEDKKIFEIFEVEY</sequence>
<dbReference type="OrthoDB" id="827692at2"/>
<dbReference type="Pfam" id="PF13970">
    <property type="entry name" value="DUF4221"/>
    <property type="match status" value="1"/>
</dbReference>
<dbReference type="AlphaFoldDB" id="A0A1I2S7B0"/>
<evidence type="ECO:0000313" key="1">
    <source>
        <dbReference type="EMBL" id="SFG47609.1"/>
    </source>
</evidence>